<evidence type="ECO:0000256" key="2">
    <source>
        <dbReference type="SAM" id="MobiDB-lite"/>
    </source>
</evidence>
<dbReference type="PANTHER" id="PTHR14332">
    <property type="entry name" value="DISRUPTED IN SCHIZOPHRENIA 1 PROTEIN"/>
    <property type="match status" value="1"/>
</dbReference>
<dbReference type="OMA" id="FQHELDN"/>
<dbReference type="EMBL" id="CAJNNV010003147">
    <property type="protein sequence ID" value="CAE8588465.1"/>
    <property type="molecule type" value="Genomic_DNA"/>
</dbReference>
<keyword evidence="4" id="KW-1185">Reference proteome</keyword>
<feature type="coiled-coil region" evidence="1">
    <location>
        <begin position="200"/>
        <end position="315"/>
    </location>
</feature>
<evidence type="ECO:0000256" key="1">
    <source>
        <dbReference type="SAM" id="Coils"/>
    </source>
</evidence>
<evidence type="ECO:0000313" key="3">
    <source>
        <dbReference type="EMBL" id="CAE8588465.1"/>
    </source>
</evidence>
<dbReference type="OrthoDB" id="440542at2759"/>
<keyword evidence="1" id="KW-0175">Coiled coil</keyword>
<organism evidence="3 4">
    <name type="scientific">Polarella glacialis</name>
    <name type="common">Dinoflagellate</name>
    <dbReference type="NCBI Taxonomy" id="89957"/>
    <lineage>
        <taxon>Eukaryota</taxon>
        <taxon>Sar</taxon>
        <taxon>Alveolata</taxon>
        <taxon>Dinophyceae</taxon>
        <taxon>Suessiales</taxon>
        <taxon>Suessiaceae</taxon>
        <taxon>Polarella</taxon>
    </lineage>
</organism>
<feature type="non-terminal residue" evidence="3">
    <location>
        <position position="1"/>
    </location>
</feature>
<feature type="coiled-coil region" evidence="1">
    <location>
        <begin position="32"/>
        <end position="62"/>
    </location>
</feature>
<dbReference type="PANTHER" id="PTHR14332:SF3">
    <property type="entry name" value="DISRUPTED IN SCHIZOPHRENIA 1 PROTEIN"/>
    <property type="match status" value="1"/>
</dbReference>
<dbReference type="GO" id="GO:0005874">
    <property type="term" value="C:microtubule"/>
    <property type="evidence" value="ECO:0007669"/>
    <property type="project" value="TreeGrafter"/>
</dbReference>
<comment type="caution">
    <text evidence="3">The sequence shown here is derived from an EMBL/GenBank/DDBJ whole genome shotgun (WGS) entry which is preliminary data.</text>
</comment>
<proteinExistence type="predicted"/>
<name>A0A813DQI2_POLGL</name>
<accession>A0A813DQI2</accession>
<feature type="non-terminal residue" evidence="3">
    <location>
        <position position="393"/>
    </location>
</feature>
<reference evidence="3" key="1">
    <citation type="submission" date="2021-02" db="EMBL/GenBank/DDBJ databases">
        <authorList>
            <person name="Dougan E. K."/>
            <person name="Rhodes N."/>
            <person name="Thang M."/>
            <person name="Chan C."/>
        </authorList>
    </citation>
    <scope>NUCLEOTIDE SEQUENCE</scope>
</reference>
<dbReference type="Proteomes" id="UP000654075">
    <property type="component" value="Unassembled WGS sequence"/>
</dbReference>
<dbReference type="InterPro" id="IPR026081">
    <property type="entry name" value="DISC1"/>
</dbReference>
<evidence type="ECO:0000313" key="4">
    <source>
        <dbReference type="Proteomes" id="UP000654075"/>
    </source>
</evidence>
<dbReference type="GO" id="GO:0005815">
    <property type="term" value="C:microtubule organizing center"/>
    <property type="evidence" value="ECO:0007669"/>
    <property type="project" value="TreeGrafter"/>
</dbReference>
<protein>
    <submittedName>
        <fullName evidence="3">Uncharacterized protein</fullName>
    </submittedName>
</protein>
<sequence length="393" mass="45064">FNVSGVKQWLHEASVDCEKDQRRLLDEQASCLSASQRTADDIEALRKRLEKTEADQNSLCDSEQFEEAGALDATIQELKDTISKQLEEVATGARQMETLSKSLLSLTRDRSTLAAKAMDRVQELRKEGEEALAAAEERSERKLTSEQARLESERKRLDLAQSHTEKDCENLKTEWQQVTEAIDQQTTEHVGDRDKSAVQRTELDLEIQELQRLLEKKLEQRRALTEVVDSCEIRIASIRSKFEKQLTRLEGKQKRLDEALLEVDADSQQVDVMAAELDREREALAEQALQRQRQLREIRAELRTLRRQRRFIIRNVDMRSVWQKLLEPHQDALNQARVSWEASTRQCTELSSRSSGQEEGAARLRSQIDSAAQALPGLEAEKKQAVASRSFKE</sequence>
<dbReference type="AlphaFoldDB" id="A0A813DQI2"/>
<feature type="region of interest" description="Disordered" evidence="2">
    <location>
        <begin position="126"/>
        <end position="154"/>
    </location>
</feature>
<gene>
    <name evidence="3" type="ORF">PGLA1383_LOCUS7265</name>
</gene>
<dbReference type="GO" id="GO:0045111">
    <property type="term" value="C:intermediate filament cytoskeleton"/>
    <property type="evidence" value="ECO:0007669"/>
    <property type="project" value="TreeGrafter"/>
</dbReference>